<sequence>MAGARAHRDLACAAVVGDGQRARIPQALERAAVAAPPAHLVPLFRQLGRRRIAAVATAYYADSHDQAPSIEA</sequence>
<accession>A0A9P6WTT0</accession>
<organism evidence="1 2">
    <name type="scientific">Rhizopus oryzae</name>
    <name type="common">Mucormycosis agent</name>
    <name type="synonym">Rhizopus arrhizus var. delemar</name>
    <dbReference type="NCBI Taxonomy" id="64495"/>
    <lineage>
        <taxon>Eukaryota</taxon>
        <taxon>Fungi</taxon>
        <taxon>Fungi incertae sedis</taxon>
        <taxon>Mucoromycota</taxon>
        <taxon>Mucoromycotina</taxon>
        <taxon>Mucoromycetes</taxon>
        <taxon>Mucorales</taxon>
        <taxon>Mucorineae</taxon>
        <taxon>Rhizopodaceae</taxon>
        <taxon>Rhizopus</taxon>
    </lineage>
</organism>
<reference evidence="1" key="1">
    <citation type="journal article" date="2020" name="Microb. Genom.">
        <title>Genetic diversity of clinical and environmental Mucorales isolates obtained from an investigation of mucormycosis cases among solid organ transplant recipients.</title>
        <authorList>
            <person name="Nguyen M.H."/>
            <person name="Kaul D."/>
            <person name="Muto C."/>
            <person name="Cheng S.J."/>
            <person name="Richter R.A."/>
            <person name="Bruno V.M."/>
            <person name="Liu G."/>
            <person name="Beyhan S."/>
            <person name="Sundermann A.J."/>
            <person name="Mounaud S."/>
            <person name="Pasculle A.W."/>
            <person name="Nierman W.C."/>
            <person name="Driscoll E."/>
            <person name="Cumbie R."/>
            <person name="Clancy C.J."/>
            <person name="Dupont C.L."/>
        </authorList>
    </citation>
    <scope>NUCLEOTIDE SEQUENCE</scope>
    <source>
        <strain evidence="1">GL11</strain>
    </source>
</reference>
<name>A0A9P6WTT0_RHIOR</name>
<dbReference type="EMBL" id="JAANQT010007649">
    <property type="protein sequence ID" value="KAG1285896.1"/>
    <property type="molecule type" value="Genomic_DNA"/>
</dbReference>
<proteinExistence type="predicted"/>
<gene>
    <name evidence="1" type="ORF">G6F64_014231</name>
</gene>
<evidence type="ECO:0000313" key="2">
    <source>
        <dbReference type="Proteomes" id="UP000716291"/>
    </source>
</evidence>
<protein>
    <submittedName>
        <fullName evidence="1">Uncharacterized protein</fullName>
    </submittedName>
</protein>
<evidence type="ECO:0000313" key="1">
    <source>
        <dbReference type="EMBL" id="KAG1285896.1"/>
    </source>
</evidence>
<comment type="caution">
    <text evidence="1">The sequence shown here is derived from an EMBL/GenBank/DDBJ whole genome shotgun (WGS) entry which is preliminary data.</text>
</comment>
<dbReference type="AlphaFoldDB" id="A0A9P6WTT0"/>
<dbReference type="Proteomes" id="UP000716291">
    <property type="component" value="Unassembled WGS sequence"/>
</dbReference>
<keyword evidence="2" id="KW-1185">Reference proteome</keyword>